<keyword evidence="3 10" id="KW-0812">Transmembrane</keyword>
<dbReference type="PROSITE" id="PS50026">
    <property type="entry name" value="EGF_3"/>
    <property type="match status" value="3"/>
</dbReference>
<evidence type="ECO:0000313" key="13">
    <source>
        <dbReference type="EMBL" id="CAF1537599.1"/>
    </source>
</evidence>
<dbReference type="GO" id="GO:0012505">
    <property type="term" value="C:endomembrane system"/>
    <property type="evidence" value="ECO:0007669"/>
    <property type="project" value="UniProtKB-SubCell"/>
</dbReference>
<evidence type="ECO:0000256" key="2">
    <source>
        <dbReference type="ARBA" id="ARBA00004308"/>
    </source>
</evidence>
<feature type="disulfide bond" evidence="8">
    <location>
        <begin position="876"/>
        <end position="893"/>
    </location>
</feature>
<dbReference type="SMART" id="SM00192">
    <property type="entry name" value="LDLa"/>
    <property type="match status" value="6"/>
</dbReference>
<comment type="caution">
    <text evidence="8">Lacks conserved residue(s) required for the propagation of feature annotation.</text>
</comment>
<dbReference type="OrthoDB" id="10070760at2759"/>
<feature type="domain" description="G-protein coupled receptors family 1 profile" evidence="12">
    <location>
        <begin position="1225"/>
        <end position="1449"/>
    </location>
</feature>
<dbReference type="PANTHER" id="PTHR24270:SF61">
    <property type="entry name" value="EGF-LIKE DOMAIN-CONTAINING PROTEIN"/>
    <property type="match status" value="1"/>
</dbReference>
<accession>A0A816AVF7</accession>
<dbReference type="PROSITE" id="PS01186">
    <property type="entry name" value="EGF_2"/>
    <property type="match status" value="1"/>
</dbReference>
<dbReference type="Pfam" id="PF00057">
    <property type="entry name" value="Ldl_recept_a"/>
    <property type="match status" value="1"/>
</dbReference>
<name>A0A816AVF7_ADIRI</name>
<feature type="disulfide bond" evidence="8">
    <location>
        <begin position="974"/>
        <end position="983"/>
    </location>
</feature>
<dbReference type="PROSITE" id="PS01209">
    <property type="entry name" value="LDLRA_1"/>
    <property type="match status" value="2"/>
</dbReference>
<dbReference type="Proteomes" id="UP000663852">
    <property type="component" value="Unassembled WGS sequence"/>
</dbReference>
<dbReference type="InterPro" id="IPR000742">
    <property type="entry name" value="EGF"/>
</dbReference>
<dbReference type="SMART" id="SM00181">
    <property type="entry name" value="EGF"/>
    <property type="match status" value="4"/>
</dbReference>
<keyword evidence="4" id="KW-0677">Repeat</keyword>
<dbReference type="SUPFAM" id="SSF81321">
    <property type="entry name" value="Family A G protein-coupled receptor-like"/>
    <property type="match status" value="1"/>
</dbReference>
<reference evidence="14" key="1">
    <citation type="submission" date="2021-02" db="EMBL/GenBank/DDBJ databases">
        <authorList>
            <person name="Nowell W R."/>
        </authorList>
    </citation>
    <scope>NUCLEOTIDE SEQUENCE</scope>
</reference>
<evidence type="ECO:0000259" key="12">
    <source>
        <dbReference type="PROSITE" id="PS50262"/>
    </source>
</evidence>
<dbReference type="SUPFAM" id="SSF57196">
    <property type="entry name" value="EGF/Laminin"/>
    <property type="match status" value="1"/>
</dbReference>
<feature type="transmembrane region" description="Helical" evidence="10">
    <location>
        <begin position="1382"/>
        <end position="1404"/>
    </location>
</feature>
<keyword evidence="6 10" id="KW-0472">Membrane</keyword>
<feature type="domain" description="EGF-like" evidence="11">
    <location>
        <begin position="868"/>
        <end position="905"/>
    </location>
</feature>
<feature type="transmembrane region" description="Helical" evidence="10">
    <location>
        <begin position="1461"/>
        <end position="1483"/>
    </location>
</feature>
<dbReference type="SUPFAM" id="SSF57424">
    <property type="entry name" value="LDL receptor-like module"/>
    <property type="match status" value="2"/>
</dbReference>
<sequence>MYYIGDKQDNHCLDYFVSFEYQWMEQFISYCFRSSVQSSRILYANFNNTADHHFTFKMLYERNITSQELLQWSSTIDLAERYQIYIEDAKNVLSFEDEQFLFYNCSWPWFGPFCQFAFDDPHGSFNVLISSFFLNKILAYDNSMITCYAHLQCETLLTCLDWRDICDGKMDCLDGTDEFDCWPLEMNQCNAKEYRCHNGQCIPEDFLLDDDVYSDCLDRSDEPINREFSWSCFQNPSFPCEERTCRPGIEEFSCGDGQCISEMGRTCFNGKGHLLSNDSCLDAMSCLMKSVDSFDNEECNQICSNTNCISDYCPILFEFPAEPVLFGHVRLIFETEKIINNIFLPSYVCYNEELCQHFLPITIYLNGSACRHIDQFNRVNNIRDFKSFITYLKSIFRPCAVVPIETYDCNHKNAYKCMNSTKCISKYRLVDGIQDCPYHDDEKYNESCELDDKHHRFQCFNDEKRCLARSAVGNGYSDCPERDDEEPDNMFTKQHIYFQTICNGNQELIPVMVDGQNETDETECQFWPCNSTYNRCNQFWSCYNGVDEINCKDSICPSFQHTCVFSNDHTKLQCLSLNRTGDGIIDCLGASDERQYCRMLHPNEQYKRFYCSNDTKCIATYKLCDGIRDCKFGDDEQFCTNNTISLEVPLCNRPTMGMEERLCSIIDVVIRKKVYFTTQNIPIYPQSLTNNITKQYSIDIQNPMLKSKLNIGNENDEKQRCNRGLDIRVRMNDNGNESYECLCPPSYYGDTCQYQNERVSVSFELRVASDRRTLFVVLILLIDHEGKVHSHDQIEYLPVEHCHTKFHVYLLYSTRPRDNTKNYSVRIDIFNKLTLNYRASWIFPVLFPFLPVYPLAIQLTIPLLSVQSTQHCPLSCIHGQCLKYTNAENAYFCRCNHGWSGNQCSIAYQCNCSSDSLCIDQSICLCPVTKFGSLCYLTRIACERSLCFNNGLCVPNDARHEISDGLKSSYSCICTENFEGDRCEFRKTRLDISFGKKIAIPESLFIHFIETFKNSKHSQTTIMKRVSPYQTELTVYTTTEFEVALAQIRNSYYLIVLRELSSTPEDISTQITISQKCVSIRQLFNTTIANQHLLRRIKRYHIPCQQQNELVCFHDDVYFCLCDYSRYANCFEFNFNITYDCHGLNPCENGGHCSQDKRTCPTSVICACDTCFYGTRCQFSTQGFHPSLDGILGYQIRPNLALSQQSIAVKVSIVLTITIFILGIINGFLLMMTFRRKQTRNIGCDLYLFISSIISLIMMHIFLLKTCFLILIQMNLITNRLFILLQCRSVDFIIRSFISISDWLHACIAIERIMVLKEVSFNKKRSKEAAKWIIGITILVVTCTNTHEPLYRHLIDDDDEQRTWCAIRLSSLGQVFDSTINLLHFLLPFSINVISALVIIVITARTRSNVQRKQTYKEHLYQQLEKHKHLLVSPCILIVLASPRLIISLTSECMKSVRDPWLFLSGYFVSFFPSIVTFPVFVLPSQVYKGYFSQSIQSLHCR</sequence>
<protein>
    <submittedName>
        <fullName evidence="14">Uncharacterized protein</fullName>
    </submittedName>
</protein>
<evidence type="ECO:0000256" key="5">
    <source>
        <dbReference type="ARBA" id="ARBA00022989"/>
    </source>
</evidence>
<dbReference type="PROSITE" id="PS50262">
    <property type="entry name" value="G_PROTEIN_RECEP_F1_2"/>
    <property type="match status" value="1"/>
</dbReference>
<evidence type="ECO:0000313" key="15">
    <source>
        <dbReference type="Proteomes" id="UP000663828"/>
    </source>
</evidence>
<feature type="disulfide bond" evidence="9">
    <location>
        <begin position="624"/>
        <end position="639"/>
    </location>
</feature>
<dbReference type="InterPro" id="IPR023415">
    <property type="entry name" value="LDLR_class-A_CS"/>
</dbReference>
<gene>
    <name evidence="13" type="ORF">EDS130_LOCUS45069</name>
    <name evidence="14" type="ORF">XAT740_LOCUS47857</name>
</gene>
<feature type="disulfide bond" evidence="9">
    <location>
        <begin position="166"/>
        <end position="181"/>
    </location>
</feature>
<keyword evidence="15" id="KW-1185">Reference proteome</keyword>
<evidence type="ECO:0000256" key="7">
    <source>
        <dbReference type="ARBA" id="ARBA00023157"/>
    </source>
</evidence>
<evidence type="ECO:0000313" key="14">
    <source>
        <dbReference type="EMBL" id="CAF1602315.1"/>
    </source>
</evidence>
<proteinExistence type="predicted"/>
<evidence type="ECO:0000256" key="10">
    <source>
        <dbReference type="SAM" id="Phobius"/>
    </source>
</evidence>
<evidence type="ECO:0000256" key="8">
    <source>
        <dbReference type="PROSITE-ProRule" id="PRU00076"/>
    </source>
</evidence>
<evidence type="ECO:0000256" key="9">
    <source>
        <dbReference type="PROSITE-ProRule" id="PRU00124"/>
    </source>
</evidence>
<evidence type="ECO:0000256" key="4">
    <source>
        <dbReference type="ARBA" id="ARBA00022737"/>
    </source>
</evidence>
<dbReference type="PROSITE" id="PS50068">
    <property type="entry name" value="LDLRA_2"/>
    <property type="match status" value="4"/>
</dbReference>
<dbReference type="Gene3D" id="2.10.25.10">
    <property type="entry name" value="Laminin"/>
    <property type="match status" value="2"/>
</dbReference>
<dbReference type="EMBL" id="CAJNOR010006729">
    <property type="protein sequence ID" value="CAF1602315.1"/>
    <property type="molecule type" value="Genomic_DNA"/>
</dbReference>
<evidence type="ECO:0000259" key="11">
    <source>
        <dbReference type="PROSITE" id="PS50026"/>
    </source>
</evidence>
<feature type="transmembrane region" description="Helical" evidence="10">
    <location>
        <begin position="1246"/>
        <end position="1272"/>
    </location>
</feature>
<evidence type="ECO:0000256" key="6">
    <source>
        <dbReference type="ARBA" id="ARBA00023136"/>
    </source>
</evidence>
<dbReference type="InterPro" id="IPR017452">
    <property type="entry name" value="GPCR_Rhodpsn_7TM"/>
</dbReference>
<organism evidence="14 15">
    <name type="scientific">Adineta ricciae</name>
    <name type="common">Rotifer</name>
    <dbReference type="NCBI Taxonomy" id="249248"/>
    <lineage>
        <taxon>Eukaryota</taxon>
        <taxon>Metazoa</taxon>
        <taxon>Spiralia</taxon>
        <taxon>Gnathifera</taxon>
        <taxon>Rotifera</taxon>
        <taxon>Eurotatoria</taxon>
        <taxon>Bdelloidea</taxon>
        <taxon>Adinetida</taxon>
        <taxon>Adinetidae</taxon>
        <taxon>Adineta</taxon>
    </lineage>
</organism>
<feature type="disulfide bond" evidence="8">
    <location>
        <begin position="1168"/>
        <end position="1177"/>
    </location>
</feature>
<comment type="caution">
    <text evidence="14">The sequence shown here is derived from an EMBL/GenBank/DDBJ whole genome shotgun (WGS) entry which is preliminary data.</text>
</comment>
<dbReference type="PROSITE" id="PS00022">
    <property type="entry name" value="EGF_1"/>
    <property type="match status" value="4"/>
</dbReference>
<evidence type="ECO:0000256" key="3">
    <source>
        <dbReference type="ARBA" id="ARBA00022692"/>
    </source>
</evidence>
<dbReference type="Gene3D" id="4.10.400.10">
    <property type="entry name" value="Low-density Lipoprotein Receptor"/>
    <property type="match status" value="3"/>
</dbReference>
<dbReference type="InterPro" id="IPR050685">
    <property type="entry name" value="LDLR"/>
</dbReference>
<feature type="transmembrane region" description="Helical" evidence="10">
    <location>
        <begin position="1430"/>
        <end position="1449"/>
    </location>
</feature>
<dbReference type="CDD" id="cd00112">
    <property type="entry name" value="LDLa"/>
    <property type="match status" value="3"/>
</dbReference>
<comment type="subcellular location">
    <subcellularLocation>
        <location evidence="2">Endomembrane system</location>
    </subcellularLocation>
    <subcellularLocation>
        <location evidence="1">Membrane</location>
        <topology evidence="1">Single-pass membrane protein</topology>
    </subcellularLocation>
</comment>
<dbReference type="GO" id="GO:0005886">
    <property type="term" value="C:plasma membrane"/>
    <property type="evidence" value="ECO:0007669"/>
    <property type="project" value="TreeGrafter"/>
</dbReference>
<dbReference type="PANTHER" id="PTHR24270">
    <property type="entry name" value="LOW-DENSITY LIPOPROTEIN RECEPTOR-RELATED"/>
    <property type="match status" value="1"/>
</dbReference>
<keyword evidence="5 10" id="KW-1133">Transmembrane helix</keyword>
<dbReference type="InterPro" id="IPR036055">
    <property type="entry name" value="LDL_receptor-like_sf"/>
</dbReference>
<feature type="domain" description="EGF-like" evidence="11">
    <location>
        <begin position="1137"/>
        <end position="1178"/>
    </location>
</feature>
<feature type="transmembrane region" description="Helical" evidence="10">
    <location>
        <begin position="1213"/>
        <end position="1234"/>
    </location>
</feature>
<dbReference type="Gene3D" id="1.20.1070.10">
    <property type="entry name" value="Rhodopsin 7-helix transmembrane proteins"/>
    <property type="match status" value="1"/>
</dbReference>
<evidence type="ECO:0000256" key="1">
    <source>
        <dbReference type="ARBA" id="ARBA00004167"/>
    </source>
</evidence>
<feature type="disulfide bond" evidence="8">
    <location>
        <begin position="895"/>
        <end position="904"/>
    </location>
</feature>
<feature type="domain" description="EGF-like" evidence="11">
    <location>
        <begin position="938"/>
        <end position="984"/>
    </location>
</feature>
<dbReference type="CDD" id="cd00637">
    <property type="entry name" value="7tm_classA_rhodopsin-like"/>
    <property type="match status" value="1"/>
</dbReference>
<feature type="disulfide bond" evidence="9">
    <location>
        <begin position="147"/>
        <end position="159"/>
    </location>
</feature>
<dbReference type="GO" id="GO:0016192">
    <property type="term" value="P:vesicle-mediated transport"/>
    <property type="evidence" value="ECO:0007669"/>
    <property type="project" value="UniProtKB-ARBA"/>
</dbReference>
<feature type="disulfide bond" evidence="9">
    <location>
        <begin position="189"/>
        <end position="201"/>
    </location>
</feature>
<dbReference type="InterPro" id="IPR002172">
    <property type="entry name" value="LDrepeatLR_classA_rpt"/>
</dbReference>
<keyword evidence="8" id="KW-0245">EGF-like domain</keyword>
<dbReference type="PRINTS" id="PR00261">
    <property type="entry name" value="LDLRECEPTOR"/>
</dbReference>
<dbReference type="Proteomes" id="UP000663828">
    <property type="component" value="Unassembled WGS sequence"/>
</dbReference>
<keyword evidence="7 8" id="KW-1015">Disulfide bond</keyword>
<dbReference type="EMBL" id="CAJNOJ010000993">
    <property type="protein sequence ID" value="CAF1537599.1"/>
    <property type="molecule type" value="Genomic_DNA"/>
</dbReference>